<feature type="domain" description="PASTA" evidence="11">
    <location>
        <begin position="463"/>
        <end position="530"/>
    </location>
</feature>
<comment type="caution">
    <text evidence="12">The sequence shown here is derived from an EMBL/GenBank/DDBJ whole genome shotgun (WGS) entry which is preliminary data.</text>
</comment>
<evidence type="ECO:0000256" key="3">
    <source>
        <dbReference type="ARBA" id="ARBA00022679"/>
    </source>
</evidence>
<dbReference type="InterPro" id="IPR011009">
    <property type="entry name" value="Kinase-like_dom_sf"/>
</dbReference>
<feature type="transmembrane region" description="Helical" evidence="9">
    <location>
        <begin position="374"/>
        <end position="393"/>
    </location>
</feature>
<dbReference type="Proteomes" id="UP000295453">
    <property type="component" value="Unassembled WGS sequence"/>
</dbReference>
<keyword evidence="5 12" id="KW-0418">Kinase</keyword>
<dbReference type="Gene3D" id="3.30.10.20">
    <property type="match status" value="4"/>
</dbReference>
<dbReference type="GO" id="GO:0004674">
    <property type="term" value="F:protein serine/threonine kinase activity"/>
    <property type="evidence" value="ECO:0007669"/>
    <property type="project" value="UniProtKB-KW"/>
</dbReference>
<dbReference type="CDD" id="cd06577">
    <property type="entry name" value="PASTA_pknB"/>
    <property type="match status" value="4"/>
</dbReference>
<feature type="domain" description="Protein kinase" evidence="10">
    <location>
        <begin position="25"/>
        <end position="287"/>
    </location>
</feature>
<dbReference type="EC" id="2.7.11.1" evidence="1"/>
<dbReference type="SMART" id="SM00740">
    <property type="entry name" value="PASTA"/>
    <property type="match status" value="4"/>
</dbReference>
<dbReference type="OrthoDB" id="9762169at2"/>
<protein>
    <recommendedName>
        <fullName evidence="1">non-specific serine/threonine protein kinase</fullName>
        <ecNumber evidence="1">2.7.11.1</ecNumber>
    </recommendedName>
</protein>
<dbReference type="FunFam" id="1.10.510.10:FF:000021">
    <property type="entry name" value="Serine/threonine protein kinase"/>
    <property type="match status" value="1"/>
</dbReference>
<evidence type="ECO:0000256" key="1">
    <source>
        <dbReference type="ARBA" id="ARBA00012513"/>
    </source>
</evidence>
<dbReference type="InterPro" id="IPR000719">
    <property type="entry name" value="Prot_kinase_dom"/>
</dbReference>
<dbReference type="SMART" id="SM00220">
    <property type="entry name" value="S_TKc"/>
    <property type="match status" value="1"/>
</dbReference>
<accession>A0A4R1BZV2</accession>
<dbReference type="EMBL" id="SJZJ01000016">
    <property type="protein sequence ID" value="TCJ23684.1"/>
    <property type="molecule type" value="Genomic_DNA"/>
</dbReference>
<dbReference type="AlphaFoldDB" id="A0A4R1BZV2"/>
<feature type="domain" description="PASTA" evidence="11">
    <location>
        <begin position="395"/>
        <end position="462"/>
    </location>
</feature>
<comment type="catalytic activity">
    <reaction evidence="8">
        <text>L-seryl-[protein] + ATP = O-phospho-L-seryl-[protein] + ADP + H(+)</text>
        <dbReference type="Rhea" id="RHEA:17989"/>
        <dbReference type="Rhea" id="RHEA-COMP:9863"/>
        <dbReference type="Rhea" id="RHEA-COMP:11604"/>
        <dbReference type="ChEBI" id="CHEBI:15378"/>
        <dbReference type="ChEBI" id="CHEBI:29999"/>
        <dbReference type="ChEBI" id="CHEBI:30616"/>
        <dbReference type="ChEBI" id="CHEBI:83421"/>
        <dbReference type="ChEBI" id="CHEBI:456216"/>
        <dbReference type="EC" id="2.7.11.1"/>
    </reaction>
</comment>
<evidence type="ECO:0000256" key="6">
    <source>
        <dbReference type="ARBA" id="ARBA00022840"/>
    </source>
</evidence>
<evidence type="ECO:0000313" key="12">
    <source>
        <dbReference type="EMBL" id="TCJ23684.1"/>
    </source>
</evidence>
<dbReference type="PANTHER" id="PTHR43289:SF34">
    <property type="entry name" value="SERINE_THREONINE-PROTEIN KINASE YBDM-RELATED"/>
    <property type="match status" value="1"/>
</dbReference>
<keyword evidence="2" id="KW-0723">Serine/threonine-protein kinase</keyword>
<evidence type="ECO:0000256" key="9">
    <source>
        <dbReference type="SAM" id="Phobius"/>
    </source>
</evidence>
<dbReference type="SUPFAM" id="SSF56112">
    <property type="entry name" value="Protein kinase-like (PK-like)"/>
    <property type="match status" value="1"/>
</dbReference>
<evidence type="ECO:0000256" key="8">
    <source>
        <dbReference type="ARBA" id="ARBA00048679"/>
    </source>
</evidence>
<dbReference type="FunFam" id="3.30.200.20:FF:000035">
    <property type="entry name" value="Serine/threonine protein kinase Stk1"/>
    <property type="match status" value="1"/>
</dbReference>
<evidence type="ECO:0000259" key="10">
    <source>
        <dbReference type="PROSITE" id="PS50011"/>
    </source>
</evidence>
<dbReference type="Pfam" id="PF00069">
    <property type="entry name" value="Pkinase"/>
    <property type="match status" value="1"/>
</dbReference>
<proteinExistence type="predicted"/>
<evidence type="ECO:0000259" key="11">
    <source>
        <dbReference type="PROSITE" id="PS51178"/>
    </source>
</evidence>
<comment type="catalytic activity">
    <reaction evidence="7">
        <text>L-threonyl-[protein] + ATP = O-phospho-L-threonyl-[protein] + ADP + H(+)</text>
        <dbReference type="Rhea" id="RHEA:46608"/>
        <dbReference type="Rhea" id="RHEA-COMP:11060"/>
        <dbReference type="Rhea" id="RHEA-COMP:11605"/>
        <dbReference type="ChEBI" id="CHEBI:15378"/>
        <dbReference type="ChEBI" id="CHEBI:30013"/>
        <dbReference type="ChEBI" id="CHEBI:30616"/>
        <dbReference type="ChEBI" id="CHEBI:61977"/>
        <dbReference type="ChEBI" id="CHEBI:456216"/>
        <dbReference type="EC" id="2.7.11.1"/>
    </reaction>
</comment>
<dbReference type="Pfam" id="PF03793">
    <property type="entry name" value="PASTA"/>
    <property type="match status" value="4"/>
</dbReference>
<feature type="domain" description="PASTA" evidence="11">
    <location>
        <begin position="597"/>
        <end position="661"/>
    </location>
</feature>
<evidence type="ECO:0000256" key="2">
    <source>
        <dbReference type="ARBA" id="ARBA00022527"/>
    </source>
</evidence>
<evidence type="ECO:0000313" key="13">
    <source>
        <dbReference type="Proteomes" id="UP000295453"/>
    </source>
</evidence>
<dbReference type="PROSITE" id="PS51178">
    <property type="entry name" value="PASTA"/>
    <property type="match status" value="4"/>
</dbReference>
<sequence length="661" mass="70474">MTPVDPRVERDPSDPLIGRLLDGRYRIGARVARGGMASVYEATDVRLDRTVAVKIMHPGMGDGSADDDFAQRFVREARAAARLSHPNVVAVFDQGTDGDTVFLVMEYVPGQTLRDVIRAEAPLSPRRALALLEPVVAALAVAHQTGLIHRDIKPENVLIAEDGQMKVADFGLAKAVSADTQHTATGGVLIGTVSYLAPELVVDGRADARADVYAAGVVLHELLTGQKPHQGESPIQVAWKHVHEDIPAPSQLVPGLPAYVDALVARATARDRGLRPADGGVLLRQLRRVRNAVDAGIQDDPDLLADLALPVAAPIADDYDEPDDVEHTTEEPPAYALYDQASDEGWEGDGWEGTAVVAAQSWEHQTRGSRRGPILLIAALVLALLLGIGAWWFGFARYTTTPDVIGLTAGQAETKVEAAGLEFDGSETAYSETVAAGRVISTDPGATGKILPGHTVHAVISKGKERYAVPTLRGKSEDDAQQALLDTHLAFGRSTQKYDGKVPEGQVITSNPAAGEMLPRDAAVDLVISKGPKPIDVVDWTGKAFKDAEHWAKSKKLKVEKSEEYSDDVAEGDVISQDPSEGDAFKGDTITFVVSKGPELVTIPRVRAMGVDAATQTLEDAGFKVSVKHSELYLGLGYVSSVKPGEGDKAPKGSTVTIYLV</sequence>
<keyword evidence="9" id="KW-0812">Transmembrane</keyword>
<dbReference type="PROSITE" id="PS50011">
    <property type="entry name" value="PROTEIN_KINASE_DOM"/>
    <property type="match status" value="1"/>
</dbReference>
<keyword evidence="4" id="KW-0547">Nucleotide-binding</keyword>
<keyword evidence="6" id="KW-0067">ATP-binding</keyword>
<dbReference type="CDD" id="cd14014">
    <property type="entry name" value="STKc_PknB_like"/>
    <property type="match status" value="1"/>
</dbReference>
<evidence type="ECO:0000256" key="7">
    <source>
        <dbReference type="ARBA" id="ARBA00047899"/>
    </source>
</evidence>
<dbReference type="InterPro" id="IPR005543">
    <property type="entry name" value="PASTA_dom"/>
</dbReference>
<dbReference type="PANTHER" id="PTHR43289">
    <property type="entry name" value="MITOGEN-ACTIVATED PROTEIN KINASE KINASE KINASE 20-RELATED"/>
    <property type="match status" value="1"/>
</dbReference>
<dbReference type="Gene3D" id="1.10.510.10">
    <property type="entry name" value="Transferase(Phosphotransferase) domain 1"/>
    <property type="match status" value="1"/>
</dbReference>
<dbReference type="Gene3D" id="3.30.200.20">
    <property type="entry name" value="Phosphorylase Kinase, domain 1"/>
    <property type="match status" value="1"/>
</dbReference>
<dbReference type="GO" id="GO:0005524">
    <property type="term" value="F:ATP binding"/>
    <property type="evidence" value="ECO:0007669"/>
    <property type="project" value="UniProtKB-KW"/>
</dbReference>
<keyword evidence="9" id="KW-1133">Transmembrane helix</keyword>
<gene>
    <name evidence="12" type="primary">pknB</name>
    <name evidence="12" type="ORF">EPD65_10465</name>
</gene>
<organism evidence="12 13">
    <name type="scientific">Nocardioides jejuensis</name>
    <dbReference type="NCBI Taxonomy" id="2502782"/>
    <lineage>
        <taxon>Bacteria</taxon>
        <taxon>Bacillati</taxon>
        <taxon>Actinomycetota</taxon>
        <taxon>Actinomycetes</taxon>
        <taxon>Propionibacteriales</taxon>
        <taxon>Nocardioidaceae</taxon>
        <taxon>Nocardioides</taxon>
    </lineage>
</organism>
<keyword evidence="13" id="KW-1185">Reference proteome</keyword>
<dbReference type="NCBIfam" id="NF033483">
    <property type="entry name" value="PknB_PASTA_kin"/>
    <property type="match status" value="1"/>
</dbReference>
<dbReference type="GO" id="GO:0045717">
    <property type="term" value="P:negative regulation of fatty acid biosynthetic process"/>
    <property type="evidence" value="ECO:0007669"/>
    <property type="project" value="UniProtKB-ARBA"/>
</dbReference>
<name>A0A4R1BZV2_9ACTN</name>
<keyword evidence="3" id="KW-0808">Transferase</keyword>
<feature type="domain" description="PASTA" evidence="11">
    <location>
        <begin position="531"/>
        <end position="596"/>
    </location>
</feature>
<dbReference type="PROSITE" id="PS00108">
    <property type="entry name" value="PROTEIN_KINASE_ST"/>
    <property type="match status" value="1"/>
</dbReference>
<dbReference type="InterPro" id="IPR008271">
    <property type="entry name" value="Ser/Thr_kinase_AS"/>
</dbReference>
<evidence type="ECO:0000256" key="5">
    <source>
        <dbReference type="ARBA" id="ARBA00022777"/>
    </source>
</evidence>
<reference evidence="12 13" key="1">
    <citation type="submission" date="2019-03" db="EMBL/GenBank/DDBJ databases">
        <authorList>
            <person name="Kim M.K.M."/>
        </authorList>
    </citation>
    <scope>NUCLEOTIDE SEQUENCE [LARGE SCALE GENOMIC DNA]</scope>
    <source>
        <strain evidence="12 13">18JY15-6</strain>
    </source>
</reference>
<evidence type="ECO:0000256" key="4">
    <source>
        <dbReference type="ARBA" id="ARBA00022741"/>
    </source>
</evidence>
<keyword evidence="9" id="KW-0472">Membrane</keyword>